<gene>
    <name evidence="1" type="ORF">KSB_46140</name>
</gene>
<reference evidence="1 2" key="1">
    <citation type="journal article" date="2021" name="Int. J. Syst. Evol. Microbiol.">
        <title>Reticulibacter mediterranei gen. nov., sp. nov., within the new family Reticulibacteraceae fam. nov., and Ktedonospora formicarum gen. nov., sp. nov., Ktedonobacter robiniae sp. nov., Dictyobacter formicarum sp. nov. and Dictyobacter arantiisoli sp. nov., belonging to the class Ktedonobacteria.</title>
        <authorList>
            <person name="Yabe S."/>
            <person name="Zheng Y."/>
            <person name="Wang C.M."/>
            <person name="Sakai Y."/>
            <person name="Abe K."/>
            <person name="Yokota A."/>
            <person name="Donadio S."/>
            <person name="Cavaletti L."/>
            <person name="Monciardini P."/>
        </authorList>
    </citation>
    <scope>NUCLEOTIDE SEQUENCE [LARGE SCALE GENOMIC DNA]</scope>
    <source>
        <strain evidence="1 2">SOSP1-30</strain>
    </source>
</reference>
<dbReference type="EMBL" id="BNJG01000002">
    <property type="protein sequence ID" value="GHO56139.1"/>
    <property type="molecule type" value="Genomic_DNA"/>
</dbReference>
<organism evidence="1 2">
    <name type="scientific">Ktedonobacter robiniae</name>
    <dbReference type="NCBI Taxonomy" id="2778365"/>
    <lineage>
        <taxon>Bacteria</taxon>
        <taxon>Bacillati</taxon>
        <taxon>Chloroflexota</taxon>
        <taxon>Ktedonobacteria</taxon>
        <taxon>Ktedonobacterales</taxon>
        <taxon>Ktedonobacteraceae</taxon>
        <taxon>Ktedonobacter</taxon>
    </lineage>
</organism>
<accession>A0ABQ3UTW6</accession>
<dbReference type="Proteomes" id="UP000654345">
    <property type="component" value="Unassembled WGS sequence"/>
</dbReference>
<evidence type="ECO:0000313" key="1">
    <source>
        <dbReference type="EMBL" id="GHO56139.1"/>
    </source>
</evidence>
<keyword evidence="2" id="KW-1185">Reference proteome</keyword>
<name>A0ABQ3UTW6_9CHLR</name>
<proteinExistence type="predicted"/>
<sequence>MKRIALIGLLAALALTVLLFVTIANPQNASGSGSHGPKGFTPPAHTISAGHMKGIPVASNKLQANNNALPTFTASDVEAYLKTNPYPVGEKSKLKHIITFMSSSDLGKKVNADFSAEAPTLCYVEFTDTQPIQLDTVAKPNGQLLSFKKVYMIFDGRTGDLITWGGN</sequence>
<protein>
    <submittedName>
        <fullName evidence="1">Uncharacterized protein</fullName>
    </submittedName>
</protein>
<dbReference type="RefSeq" id="WP_201372708.1">
    <property type="nucleotide sequence ID" value="NZ_BNJG01000002.1"/>
</dbReference>
<comment type="caution">
    <text evidence="1">The sequence shown here is derived from an EMBL/GenBank/DDBJ whole genome shotgun (WGS) entry which is preliminary data.</text>
</comment>
<evidence type="ECO:0000313" key="2">
    <source>
        <dbReference type="Proteomes" id="UP000654345"/>
    </source>
</evidence>